<dbReference type="Proteomes" id="UP000291613">
    <property type="component" value="Unassembled WGS sequence"/>
</dbReference>
<accession>A0A4Q9GP64</accession>
<dbReference type="InterPro" id="IPR008462">
    <property type="entry name" value="CsbD"/>
</dbReference>
<evidence type="ECO:0000313" key="4">
    <source>
        <dbReference type="EMBL" id="TBN55331.1"/>
    </source>
</evidence>
<organism evidence="4 5">
    <name type="scientific">Hansschlegelia quercus</name>
    <dbReference type="NCBI Taxonomy" id="2528245"/>
    <lineage>
        <taxon>Bacteria</taxon>
        <taxon>Pseudomonadati</taxon>
        <taxon>Pseudomonadota</taxon>
        <taxon>Alphaproteobacteria</taxon>
        <taxon>Hyphomicrobiales</taxon>
        <taxon>Methylopilaceae</taxon>
        <taxon>Hansschlegelia</taxon>
    </lineage>
</organism>
<evidence type="ECO:0000313" key="5">
    <source>
        <dbReference type="Proteomes" id="UP000291613"/>
    </source>
</evidence>
<keyword evidence="5" id="KW-1185">Reference proteome</keyword>
<evidence type="ECO:0000256" key="2">
    <source>
        <dbReference type="SAM" id="MobiDB-lite"/>
    </source>
</evidence>
<evidence type="ECO:0000259" key="3">
    <source>
        <dbReference type="Pfam" id="PF05532"/>
    </source>
</evidence>
<dbReference type="Gene3D" id="1.10.1470.10">
    <property type="entry name" value="YjbJ"/>
    <property type="match status" value="1"/>
</dbReference>
<feature type="region of interest" description="Disordered" evidence="2">
    <location>
        <begin position="1"/>
        <end position="59"/>
    </location>
</feature>
<dbReference type="AlphaFoldDB" id="A0A4Q9GP64"/>
<protein>
    <submittedName>
        <fullName evidence="4">CsbD family protein</fullName>
    </submittedName>
</protein>
<feature type="domain" description="CsbD-like" evidence="3">
    <location>
        <begin position="5"/>
        <end position="55"/>
    </location>
</feature>
<dbReference type="EMBL" id="SIUB01000001">
    <property type="protein sequence ID" value="TBN55331.1"/>
    <property type="molecule type" value="Genomic_DNA"/>
</dbReference>
<comment type="similarity">
    <text evidence="1">Belongs to the UPF0337 (CsbD) family.</text>
</comment>
<feature type="compositionally biased region" description="Low complexity" evidence="2">
    <location>
        <begin position="16"/>
        <end position="25"/>
    </location>
</feature>
<evidence type="ECO:0000256" key="1">
    <source>
        <dbReference type="ARBA" id="ARBA00009129"/>
    </source>
</evidence>
<gene>
    <name evidence="4" type="ORF">EYR15_01790</name>
</gene>
<proteinExistence type="inferred from homology"/>
<dbReference type="SUPFAM" id="SSF69047">
    <property type="entry name" value="Hypothetical protein YjbJ"/>
    <property type="match status" value="1"/>
</dbReference>
<dbReference type="Pfam" id="PF05532">
    <property type="entry name" value="CsbD"/>
    <property type="match status" value="1"/>
</dbReference>
<reference evidence="4 5" key="1">
    <citation type="submission" date="2019-02" db="EMBL/GenBank/DDBJ databases">
        <title>Hansschlegelia quercus sp. nov., a novel methylotrophic bacterium from buds of oak (Quercus robur L.).</title>
        <authorList>
            <person name="Agafonova N.V."/>
            <person name="Kaparullina E.N."/>
            <person name="Grouzdev D.S."/>
            <person name="Doronina N.V."/>
        </authorList>
    </citation>
    <scope>NUCLEOTIDE SEQUENCE [LARGE SCALE GENOMIC DNA]</scope>
    <source>
        <strain evidence="4 5">Dub</strain>
    </source>
</reference>
<sequence>MNSTTVKGAAKEAAGKVKTAAGKATDNPKLEGKGRAEEAEGKVQKTAGKAKTAVKSALK</sequence>
<comment type="caution">
    <text evidence="4">The sequence shown here is derived from an EMBL/GenBank/DDBJ whole genome shotgun (WGS) entry which is preliminary data.</text>
</comment>
<dbReference type="InterPro" id="IPR036629">
    <property type="entry name" value="YjbJ_sf"/>
</dbReference>
<name>A0A4Q9GP64_9HYPH</name>
<feature type="compositionally biased region" description="Basic and acidic residues" evidence="2">
    <location>
        <begin position="26"/>
        <end position="43"/>
    </location>
</feature>